<dbReference type="SUPFAM" id="SSF56935">
    <property type="entry name" value="Porins"/>
    <property type="match status" value="1"/>
</dbReference>
<evidence type="ECO:0000256" key="7">
    <source>
        <dbReference type="ARBA" id="ARBA00023237"/>
    </source>
</evidence>
<dbReference type="InterPro" id="IPR037066">
    <property type="entry name" value="Plug_dom_sf"/>
</dbReference>
<comment type="caution">
    <text evidence="13">The sequence shown here is derived from an EMBL/GenBank/DDBJ whole genome shotgun (WGS) entry which is preliminary data.</text>
</comment>
<feature type="domain" description="TonB-dependent receptor-like beta-barrel" evidence="11">
    <location>
        <begin position="454"/>
        <end position="827"/>
    </location>
</feature>
<dbReference type="Gene3D" id="2.170.130.10">
    <property type="entry name" value="TonB-dependent receptor, plug domain"/>
    <property type="match status" value="1"/>
</dbReference>
<dbReference type="PANTHER" id="PTHR47234">
    <property type="match status" value="1"/>
</dbReference>
<keyword evidence="6 8" id="KW-0472">Membrane</keyword>
<keyword evidence="4 8" id="KW-0812">Transmembrane</keyword>
<protein>
    <submittedName>
        <fullName evidence="13">TonB-dependent receptor</fullName>
    </submittedName>
</protein>
<evidence type="ECO:0000256" key="3">
    <source>
        <dbReference type="ARBA" id="ARBA00022452"/>
    </source>
</evidence>
<keyword evidence="7 8" id="KW-0998">Cell outer membrane</keyword>
<feature type="signal peptide" evidence="10">
    <location>
        <begin position="1"/>
        <end position="31"/>
    </location>
</feature>
<evidence type="ECO:0000313" key="14">
    <source>
        <dbReference type="Proteomes" id="UP001595724"/>
    </source>
</evidence>
<keyword evidence="14" id="KW-1185">Reference proteome</keyword>
<keyword evidence="5 9" id="KW-0798">TonB box</keyword>
<keyword evidence="13" id="KW-0675">Receptor</keyword>
<evidence type="ECO:0000256" key="4">
    <source>
        <dbReference type="ARBA" id="ARBA00022692"/>
    </source>
</evidence>
<accession>A0ABV7UPT8</accession>
<dbReference type="InterPro" id="IPR036942">
    <property type="entry name" value="Beta-barrel_TonB_sf"/>
</dbReference>
<dbReference type="RefSeq" id="WP_386705491.1">
    <property type="nucleotide sequence ID" value="NZ_JBHRYF010000001.1"/>
</dbReference>
<dbReference type="CDD" id="cd01347">
    <property type="entry name" value="ligand_gated_channel"/>
    <property type="match status" value="1"/>
</dbReference>
<evidence type="ECO:0000313" key="13">
    <source>
        <dbReference type="EMBL" id="MFC3658753.1"/>
    </source>
</evidence>
<evidence type="ECO:0000256" key="1">
    <source>
        <dbReference type="ARBA" id="ARBA00004571"/>
    </source>
</evidence>
<evidence type="ECO:0000259" key="12">
    <source>
        <dbReference type="Pfam" id="PF07715"/>
    </source>
</evidence>
<keyword evidence="3 8" id="KW-1134">Transmembrane beta strand</keyword>
<feature type="domain" description="TonB-dependent receptor plug" evidence="12">
    <location>
        <begin position="65"/>
        <end position="176"/>
    </location>
</feature>
<comment type="subcellular location">
    <subcellularLocation>
        <location evidence="1 8">Cell outer membrane</location>
        <topology evidence="1 8">Multi-pass membrane protein</topology>
    </subcellularLocation>
</comment>
<dbReference type="InterPro" id="IPR012910">
    <property type="entry name" value="Plug_dom"/>
</dbReference>
<keyword evidence="2 8" id="KW-0813">Transport</keyword>
<dbReference type="Pfam" id="PF07715">
    <property type="entry name" value="Plug"/>
    <property type="match status" value="1"/>
</dbReference>
<evidence type="ECO:0000256" key="5">
    <source>
        <dbReference type="ARBA" id="ARBA00023077"/>
    </source>
</evidence>
<evidence type="ECO:0000256" key="8">
    <source>
        <dbReference type="PROSITE-ProRule" id="PRU01360"/>
    </source>
</evidence>
<gene>
    <name evidence="13" type="ORF">ACFOM9_01510</name>
</gene>
<dbReference type="Gene3D" id="2.40.170.20">
    <property type="entry name" value="TonB-dependent receptor, beta-barrel domain"/>
    <property type="match status" value="1"/>
</dbReference>
<evidence type="ECO:0000256" key="9">
    <source>
        <dbReference type="RuleBase" id="RU003357"/>
    </source>
</evidence>
<evidence type="ECO:0000259" key="11">
    <source>
        <dbReference type="Pfam" id="PF00593"/>
    </source>
</evidence>
<evidence type="ECO:0000256" key="10">
    <source>
        <dbReference type="SAM" id="SignalP"/>
    </source>
</evidence>
<keyword evidence="10" id="KW-0732">Signal</keyword>
<organism evidence="13 14">
    <name type="scientific">Luteimonas notoginsengisoli</name>
    <dbReference type="NCBI Taxonomy" id="1578200"/>
    <lineage>
        <taxon>Bacteria</taxon>
        <taxon>Pseudomonadati</taxon>
        <taxon>Pseudomonadota</taxon>
        <taxon>Gammaproteobacteria</taxon>
        <taxon>Lysobacterales</taxon>
        <taxon>Lysobacteraceae</taxon>
        <taxon>Luteimonas</taxon>
    </lineage>
</organism>
<sequence length="862" mass="92448">MTFKTTKLRDAITFALVAGATGFAGTGVAFAQDQDQSSTTAASDTTTLDRIEVTGSRLKRSEIEGAMPVTVIDRAQIDASGEVSVADYLRTTNFNSVGQFRPQSGSSAQAGAFADLRGLGGQRTLVLIDGHRAPKAPFSAGSGTDLNAIPLAAVERIEVLTDGASAVYGADAVGGVINLILRKDYNGAQVTVGHSSPKWGPTDEASILFGVSGDRGHIVGGFSHNRRAMIYTNSRPWGGTPGASTYGNNYVSVDADGNLVNSNYVNGIDTYNPVPGGCTNENFYILPANGRCVYDFNAVAADEASYGNKAFFLNGEVQINDDWSTYFSTNVTNATSFGRYAPTPGVVAIAPNTVQNVGPADSTMYLYHRFAAAGNRDNETDANVYDIMLGFRGAVNDSVDVDAGVRYNTYRYNEFGRNYIVGSLAEQAINDGSYNIFDPGSTPIDVLNSIKATITRNSVFTTKEAFGSVTFNDVFEMGGGSAGLVVGGEFRKEDYADIYDSLSSAGVVLGSSGASSGGGREVSSVYAEMLLPFTSTLEADIAGRYEKYSDYGSNFAPKVALRWHPIDSLTLRGSVGRGFVAPTLDVITQETAFSADPVVDPATCAFYGQPDVNLCDRAGGNQVDAYREKAEGLGAEESSQYSLGLVWDATDWLNFTVDYWNIKIEDRIAYFSSQKLIDIDNGDDPTPAPGAPCSLTRDPRRGNAVVEIHNCYFNQGIVKTDGVDFAARTNFDLGDAGKLTNVLQASWQNKYTIDGGVDQVGLQGFPSTRATLNNQWSRGDWGVGYVARYIGSNGTGSSSTDSYLTHDLQASVELPWNAKFTVGVNNVTDKLPQLIGYDGRPFNFYLYDAYGRTPYARYEQRF</sequence>
<dbReference type="InterPro" id="IPR000531">
    <property type="entry name" value="Beta-barrel_TonB"/>
</dbReference>
<feature type="chain" id="PRO_5047145622" evidence="10">
    <location>
        <begin position="32"/>
        <end position="862"/>
    </location>
</feature>
<reference evidence="14" key="1">
    <citation type="journal article" date="2019" name="Int. J. Syst. Evol. Microbiol.">
        <title>The Global Catalogue of Microorganisms (GCM) 10K type strain sequencing project: providing services to taxonomists for standard genome sequencing and annotation.</title>
        <authorList>
            <consortium name="The Broad Institute Genomics Platform"/>
            <consortium name="The Broad Institute Genome Sequencing Center for Infectious Disease"/>
            <person name="Wu L."/>
            <person name="Ma J."/>
        </authorList>
    </citation>
    <scope>NUCLEOTIDE SEQUENCE [LARGE SCALE GENOMIC DNA]</scope>
    <source>
        <strain evidence="14">KCTC 42211</strain>
    </source>
</reference>
<evidence type="ECO:0000256" key="6">
    <source>
        <dbReference type="ARBA" id="ARBA00023136"/>
    </source>
</evidence>
<dbReference type="EMBL" id="JBHRYF010000001">
    <property type="protein sequence ID" value="MFC3658753.1"/>
    <property type="molecule type" value="Genomic_DNA"/>
</dbReference>
<dbReference type="PANTHER" id="PTHR47234:SF2">
    <property type="entry name" value="TONB-DEPENDENT RECEPTOR"/>
    <property type="match status" value="1"/>
</dbReference>
<proteinExistence type="inferred from homology"/>
<dbReference type="InterPro" id="IPR039426">
    <property type="entry name" value="TonB-dep_rcpt-like"/>
</dbReference>
<comment type="similarity">
    <text evidence="8 9">Belongs to the TonB-dependent receptor family.</text>
</comment>
<name>A0ABV7UPT8_9GAMM</name>
<dbReference type="Pfam" id="PF00593">
    <property type="entry name" value="TonB_dep_Rec_b-barrel"/>
    <property type="match status" value="1"/>
</dbReference>
<dbReference type="PROSITE" id="PS52016">
    <property type="entry name" value="TONB_DEPENDENT_REC_3"/>
    <property type="match status" value="1"/>
</dbReference>
<evidence type="ECO:0000256" key="2">
    <source>
        <dbReference type="ARBA" id="ARBA00022448"/>
    </source>
</evidence>
<dbReference type="Proteomes" id="UP001595724">
    <property type="component" value="Unassembled WGS sequence"/>
</dbReference>